<evidence type="ECO:0000256" key="2">
    <source>
        <dbReference type="ARBA" id="ARBA00023125"/>
    </source>
</evidence>
<comment type="caution">
    <text evidence="6">The sequence shown here is derived from an EMBL/GenBank/DDBJ whole genome shotgun (WGS) entry which is preliminary data.</text>
</comment>
<dbReference type="PROSITE" id="PS50977">
    <property type="entry name" value="HTH_TETR_2"/>
    <property type="match status" value="1"/>
</dbReference>
<dbReference type="SUPFAM" id="SSF46689">
    <property type="entry name" value="Homeodomain-like"/>
    <property type="match status" value="1"/>
</dbReference>
<dbReference type="PRINTS" id="PR00455">
    <property type="entry name" value="HTHTETR"/>
</dbReference>
<evidence type="ECO:0000259" key="5">
    <source>
        <dbReference type="PROSITE" id="PS50977"/>
    </source>
</evidence>
<keyword evidence="1" id="KW-0805">Transcription regulation</keyword>
<evidence type="ECO:0000313" key="6">
    <source>
        <dbReference type="EMBL" id="GHC61552.1"/>
    </source>
</evidence>
<dbReference type="AlphaFoldDB" id="A0A918WMW3"/>
<dbReference type="SUPFAM" id="SSF48498">
    <property type="entry name" value="Tetracyclin repressor-like, C-terminal domain"/>
    <property type="match status" value="1"/>
</dbReference>
<keyword evidence="7" id="KW-1185">Reference proteome</keyword>
<proteinExistence type="predicted"/>
<dbReference type="PANTHER" id="PTHR47506:SF7">
    <property type="entry name" value="TRANSCRIPTIONAL REGULATORY PROTEIN"/>
    <property type="match status" value="1"/>
</dbReference>
<evidence type="ECO:0000256" key="4">
    <source>
        <dbReference type="PROSITE-ProRule" id="PRU00335"/>
    </source>
</evidence>
<dbReference type="Proteomes" id="UP000638981">
    <property type="component" value="Unassembled WGS sequence"/>
</dbReference>
<dbReference type="InterPro" id="IPR001647">
    <property type="entry name" value="HTH_TetR"/>
</dbReference>
<dbReference type="InterPro" id="IPR009057">
    <property type="entry name" value="Homeodomain-like_sf"/>
</dbReference>
<dbReference type="InterPro" id="IPR036271">
    <property type="entry name" value="Tet_transcr_reg_TetR-rel_C_sf"/>
</dbReference>
<dbReference type="GO" id="GO:0003677">
    <property type="term" value="F:DNA binding"/>
    <property type="evidence" value="ECO:0007669"/>
    <property type="project" value="UniProtKB-UniRule"/>
</dbReference>
<dbReference type="Gene3D" id="1.10.10.60">
    <property type="entry name" value="Homeodomain-like"/>
    <property type="match status" value="1"/>
</dbReference>
<reference evidence="6" key="1">
    <citation type="journal article" date="2014" name="Int. J. Syst. Evol. Microbiol.">
        <title>Complete genome sequence of Corynebacterium casei LMG S-19264T (=DSM 44701T), isolated from a smear-ripened cheese.</title>
        <authorList>
            <consortium name="US DOE Joint Genome Institute (JGI-PGF)"/>
            <person name="Walter F."/>
            <person name="Albersmeier A."/>
            <person name="Kalinowski J."/>
            <person name="Ruckert C."/>
        </authorList>
    </citation>
    <scope>NUCLEOTIDE SEQUENCE</scope>
    <source>
        <strain evidence="6">KCTC 23310</strain>
    </source>
</reference>
<dbReference type="EMBL" id="BMYJ01000008">
    <property type="protein sequence ID" value="GHC61552.1"/>
    <property type="molecule type" value="Genomic_DNA"/>
</dbReference>
<evidence type="ECO:0000313" key="7">
    <source>
        <dbReference type="Proteomes" id="UP000638981"/>
    </source>
</evidence>
<dbReference type="PANTHER" id="PTHR47506">
    <property type="entry name" value="TRANSCRIPTIONAL REGULATORY PROTEIN"/>
    <property type="match status" value="1"/>
</dbReference>
<reference evidence="6" key="2">
    <citation type="submission" date="2020-09" db="EMBL/GenBank/DDBJ databases">
        <authorList>
            <person name="Sun Q."/>
            <person name="Kim S."/>
        </authorList>
    </citation>
    <scope>NUCLEOTIDE SEQUENCE</scope>
    <source>
        <strain evidence="6">KCTC 23310</strain>
    </source>
</reference>
<dbReference type="Gene3D" id="1.10.357.10">
    <property type="entry name" value="Tetracycline Repressor, domain 2"/>
    <property type="match status" value="1"/>
</dbReference>
<dbReference type="RefSeq" id="WP_189412217.1">
    <property type="nucleotide sequence ID" value="NZ_BMYJ01000008.1"/>
</dbReference>
<name>A0A918WMW3_9RHOB</name>
<dbReference type="Pfam" id="PF00440">
    <property type="entry name" value="TetR_N"/>
    <property type="match status" value="1"/>
</dbReference>
<protein>
    <submittedName>
        <fullName evidence="6">TetR family transcriptional regulator</fullName>
    </submittedName>
</protein>
<keyword evidence="3" id="KW-0804">Transcription</keyword>
<organism evidence="6 7">
    <name type="scientific">Neogemmobacter tilapiae</name>
    <dbReference type="NCBI Taxonomy" id="875041"/>
    <lineage>
        <taxon>Bacteria</taxon>
        <taxon>Pseudomonadati</taxon>
        <taxon>Pseudomonadota</taxon>
        <taxon>Alphaproteobacteria</taxon>
        <taxon>Rhodobacterales</taxon>
        <taxon>Paracoccaceae</taxon>
        <taxon>Neogemmobacter</taxon>
    </lineage>
</organism>
<accession>A0A918WMW3</accession>
<evidence type="ECO:0000256" key="3">
    <source>
        <dbReference type="ARBA" id="ARBA00023163"/>
    </source>
</evidence>
<feature type="domain" description="HTH tetR-type" evidence="5">
    <location>
        <begin position="9"/>
        <end position="69"/>
    </location>
</feature>
<sequence length="185" mass="19343">MRYAAEQKTETRARLLAAVGRAFRRAGFGGVGVDALAKEAGMTSGAFYGHFKSKDAAFEAAAVQGLEELRDAVLAMQADGDDWLERFMAFYLSVRLFGPAEESCGLQSLTADVTRASPAIKAQYQAALDQVIGAMAVGLGDRGKALGLLALLSGGVTLARSVANGDVQRDMAKALLDQARALAAA</sequence>
<gene>
    <name evidence="6" type="ORF">GCM10007315_27010</name>
</gene>
<evidence type="ECO:0000256" key="1">
    <source>
        <dbReference type="ARBA" id="ARBA00023015"/>
    </source>
</evidence>
<feature type="DNA-binding region" description="H-T-H motif" evidence="4">
    <location>
        <begin position="32"/>
        <end position="51"/>
    </location>
</feature>
<keyword evidence="2 4" id="KW-0238">DNA-binding</keyword>